<proteinExistence type="predicted"/>
<feature type="transmembrane region" description="Helical" evidence="6">
    <location>
        <begin position="31"/>
        <end position="51"/>
    </location>
</feature>
<keyword evidence="4 6" id="KW-1133">Transmembrane helix</keyword>
<evidence type="ECO:0000256" key="5">
    <source>
        <dbReference type="ARBA" id="ARBA00023136"/>
    </source>
</evidence>
<evidence type="ECO:0000256" key="3">
    <source>
        <dbReference type="ARBA" id="ARBA00022692"/>
    </source>
</evidence>
<dbReference type="CDD" id="cd06581">
    <property type="entry name" value="TM_PBP1_LivM_like"/>
    <property type="match status" value="1"/>
</dbReference>
<evidence type="ECO:0000256" key="2">
    <source>
        <dbReference type="ARBA" id="ARBA00022475"/>
    </source>
</evidence>
<dbReference type="PANTHER" id="PTHR30482:SF10">
    <property type="entry name" value="HIGH-AFFINITY BRANCHED-CHAIN AMINO ACID TRANSPORT PROTEIN BRAE"/>
    <property type="match status" value="1"/>
</dbReference>
<feature type="transmembrane region" description="Helical" evidence="6">
    <location>
        <begin position="86"/>
        <end position="102"/>
    </location>
</feature>
<name>A0A1I5EHP5_9FIRM</name>
<dbReference type="Proteomes" id="UP000198806">
    <property type="component" value="Unassembled WGS sequence"/>
</dbReference>
<protein>
    <submittedName>
        <fullName evidence="7">Amino acid/amide ABC transporter membrane protein 2, HAAT family</fullName>
    </submittedName>
</protein>
<keyword evidence="5 6" id="KW-0472">Membrane</keyword>
<dbReference type="GO" id="GO:0015658">
    <property type="term" value="F:branched-chain amino acid transmembrane transporter activity"/>
    <property type="evidence" value="ECO:0007669"/>
    <property type="project" value="InterPro"/>
</dbReference>
<dbReference type="PANTHER" id="PTHR30482">
    <property type="entry name" value="HIGH-AFFINITY BRANCHED-CHAIN AMINO ACID TRANSPORT SYSTEM PERMEASE"/>
    <property type="match status" value="1"/>
</dbReference>
<dbReference type="GO" id="GO:0005886">
    <property type="term" value="C:plasma membrane"/>
    <property type="evidence" value="ECO:0007669"/>
    <property type="project" value="UniProtKB-SubCell"/>
</dbReference>
<dbReference type="RefSeq" id="WP_091685636.1">
    <property type="nucleotide sequence ID" value="NZ_BAABFM010000073.1"/>
</dbReference>
<organism evidence="7 8">
    <name type="scientific">Anaerocolumna aminovalerica</name>
    <dbReference type="NCBI Taxonomy" id="1527"/>
    <lineage>
        <taxon>Bacteria</taxon>
        <taxon>Bacillati</taxon>
        <taxon>Bacillota</taxon>
        <taxon>Clostridia</taxon>
        <taxon>Lachnospirales</taxon>
        <taxon>Lachnospiraceae</taxon>
        <taxon>Anaerocolumna</taxon>
    </lineage>
</organism>
<feature type="transmembrane region" description="Helical" evidence="6">
    <location>
        <begin position="246"/>
        <end position="268"/>
    </location>
</feature>
<dbReference type="InterPro" id="IPR001851">
    <property type="entry name" value="ABC_transp_permease"/>
</dbReference>
<evidence type="ECO:0000313" key="7">
    <source>
        <dbReference type="EMBL" id="SFO10995.1"/>
    </source>
</evidence>
<feature type="transmembrane region" description="Helical" evidence="6">
    <location>
        <begin position="6"/>
        <end position="24"/>
    </location>
</feature>
<sequence>MQFYLSVLTLTLITIIGVAGVYVLTSLAGMFSLGQAAFMAIGAYASGILVVKLNWPFLPAAILAVLISVIIGFFVGLPTVKLRRDYISLVTLGFGEALTAILNQMTGLTGGAAGFSGFPKVISFPIVLVAAIICVILVAFFKKSKYGRQCIALKGDELAAKAMGINVPKVKMIAFLFSVALVSLSGVLYAFYVTYVDPTLFGWKLSGEWVIMNFFGGVSSLTGSILSAIILTALPEMLRFLSDFRMVFYAVVVLLVLNFKPAGLLGTWELTPKNVKKLFQKKKEGTHASSGK</sequence>
<gene>
    <name evidence="7" type="ORF">SAMN04489757_10970</name>
</gene>
<comment type="subcellular location">
    <subcellularLocation>
        <location evidence="1">Cell membrane</location>
        <topology evidence="1">Multi-pass membrane protein</topology>
    </subcellularLocation>
</comment>
<feature type="transmembrane region" description="Helical" evidence="6">
    <location>
        <begin position="173"/>
        <end position="192"/>
    </location>
</feature>
<keyword evidence="3 6" id="KW-0812">Transmembrane</keyword>
<accession>A0A1I5EHP5</accession>
<dbReference type="EMBL" id="FOWD01000009">
    <property type="protein sequence ID" value="SFO10995.1"/>
    <property type="molecule type" value="Genomic_DNA"/>
</dbReference>
<feature type="transmembrane region" description="Helical" evidence="6">
    <location>
        <begin position="212"/>
        <end position="234"/>
    </location>
</feature>
<feature type="transmembrane region" description="Helical" evidence="6">
    <location>
        <begin position="57"/>
        <end position="77"/>
    </location>
</feature>
<dbReference type="Pfam" id="PF02653">
    <property type="entry name" value="BPD_transp_2"/>
    <property type="match status" value="1"/>
</dbReference>
<dbReference type="InterPro" id="IPR043428">
    <property type="entry name" value="LivM-like"/>
</dbReference>
<dbReference type="OrthoDB" id="9789927at2"/>
<evidence type="ECO:0000256" key="1">
    <source>
        <dbReference type="ARBA" id="ARBA00004651"/>
    </source>
</evidence>
<evidence type="ECO:0000256" key="6">
    <source>
        <dbReference type="SAM" id="Phobius"/>
    </source>
</evidence>
<keyword evidence="2" id="KW-1003">Cell membrane</keyword>
<reference evidence="7 8" key="1">
    <citation type="submission" date="2016-10" db="EMBL/GenBank/DDBJ databases">
        <authorList>
            <person name="de Groot N.N."/>
        </authorList>
    </citation>
    <scope>NUCLEOTIDE SEQUENCE [LARGE SCALE GENOMIC DNA]</scope>
    <source>
        <strain evidence="7 8">DSM 1283</strain>
    </source>
</reference>
<dbReference type="STRING" id="1527.SAMN04489757_10970"/>
<keyword evidence="8" id="KW-1185">Reference proteome</keyword>
<dbReference type="AlphaFoldDB" id="A0A1I5EHP5"/>
<evidence type="ECO:0000313" key="8">
    <source>
        <dbReference type="Proteomes" id="UP000198806"/>
    </source>
</evidence>
<evidence type="ECO:0000256" key="4">
    <source>
        <dbReference type="ARBA" id="ARBA00022989"/>
    </source>
</evidence>
<feature type="transmembrane region" description="Helical" evidence="6">
    <location>
        <begin position="122"/>
        <end position="141"/>
    </location>
</feature>